<keyword evidence="2" id="KW-1185">Reference proteome</keyword>
<dbReference type="AlphaFoldDB" id="A0A2P7RU08"/>
<sequence length="84" mass="8927">MKAIANNMDDLESEIGHLAALIGTIADIAIEIPGSDPTMNRVNALLWIARDLSERLVDATTACHSKIIADRSSAPIRMVGGARS</sequence>
<reference evidence="1 2" key="1">
    <citation type="submission" date="2018-03" db="EMBL/GenBank/DDBJ databases">
        <title>The draft genome of Mesorhizobium soli JCM 19897.</title>
        <authorList>
            <person name="Li L."/>
            <person name="Liu L."/>
            <person name="Liang L."/>
            <person name="Wang T."/>
            <person name="Zhang X."/>
        </authorList>
    </citation>
    <scope>NUCLEOTIDE SEQUENCE [LARGE SCALE GENOMIC DNA]</scope>
    <source>
        <strain evidence="1 2">JCM 19897</strain>
    </source>
</reference>
<dbReference type="EMBL" id="PXYL01000029">
    <property type="protein sequence ID" value="PSJ53662.1"/>
    <property type="molecule type" value="Genomic_DNA"/>
</dbReference>
<evidence type="ECO:0000313" key="2">
    <source>
        <dbReference type="Proteomes" id="UP000240653"/>
    </source>
</evidence>
<name>A0A2P7RU08_9HYPH</name>
<evidence type="ECO:0000313" key="1">
    <source>
        <dbReference type="EMBL" id="PSJ53662.1"/>
    </source>
</evidence>
<organism evidence="1 2">
    <name type="scientific">Pseudaminobacter soli</name>
    <name type="common">ex Li et al. 2025</name>
    <dbReference type="NCBI Taxonomy" id="1295366"/>
    <lineage>
        <taxon>Bacteria</taxon>
        <taxon>Pseudomonadati</taxon>
        <taxon>Pseudomonadota</taxon>
        <taxon>Alphaproteobacteria</taxon>
        <taxon>Hyphomicrobiales</taxon>
        <taxon>Phyllobacteriaceae</taxon>
        <taxon>Pseudaminobacter</taxon>
    </lineage>
</organism>
<accession>A0A2P7RU08</accession>
<proteinExistence type="predicted"/>
<gene>
    <name evidence="1" type="ORF">C7I85_27965</name>
</gene>
<protein>
    <submittedName>
        <fullName evidence="1">Uncharacterized protein</fullName>
    </submittedName>
</protein>
<comment type="caution">
    <text evidence="1">The sequence shown here is derived from an EMBL/GenBank/DDBJ whole genome shotgun (WGS) entry which is preliminary data.</text>
</comment>
<dbReference type="Proteomes" id="UP000240653">
    <property type="component" value="Unassembled WGS sequence"/>
</dbReference>
<dbReference type="OrthoDB" id="8456546at2"/>